<proteinExistence type="predicted"/>
<sequence>MDMKLKDLLEKKKSTILQRWFEGIMATYPADTSGFLKKQKDMFLNPVGHTFTQGIDNIIETLIAGEGFTEDLPLLDDIIRVRAIQDFTPAQALNFVFFLKRVIRKELEKEIKQNKLYDELLEFESEIDELALYTFNIYVKCREQLYQLKTDELKRMTFSLLKKANLMSEIPAEEFEHSDRDLIKTAEDDLSRSNE</sequence>
<dbReference type="InterPro" id="IPR025751">
    <property type="entry name" value="RsbRD_N_dom"/>
</dbReference>
<reference evidence="2" key="1">
    <citation type="submission" date="2022-05" db="EMBL/GenBank/DDBJ databases">
        <title>Expanded diversity of anoxic marine methylotrophy in a Black Sea sulfate reducing microorganism.</title>
        <authorList>
            <person name="Fischer P.Q."/>
            <person name="Stams A.J.M."/>
            <person name="Villanueva L."/>
            <person name="Sousa D.Z."/>
        </authorList>
    </citation>
    <scope>NUCLEOTIDE SEQUENCE</scope>
    <source>
        <strain evidence="2">P130</strain>
    </source>
</reference>
<keyword evidence="3" id="KW-1185">Reference proteome</keyword>
<evidence type="ECO:0000313" key="2">
    <source>
        <dbReference type="EMBL" id="MDO0824345.1"/>
    </source>
</evidence>
<organism evidence="2 3">
    <name type="scientific">Desulfosporosinus nitroreducens</name>
    <dbReference type="NCBI Taxonomy" id="2018668"/>
    <lineage>
        <taxon>Bacteria</taxon>
        <taxon>Bacillati</taxon>
        <taxon>Bacillota</taxon>
        <taxon>Clostridia</taxon>
        <taxon>Eubacteriales</taxon>
        <taxon>Desulfitobacteriaceae</taxon>
        <taxon>Desulfosporosinus</taxon>
    </lineage>
</organism>
<accession>A0ABT8QSR6</accession>
<comment type="caution">
    <text evidence="2">The sequence shown here is derived from an EMBL/GenBank/DDBJ whole genome shotgun (WGS) entry which is preliminary data.</text>
</comment>
<evidence type="ECO:0000313" key="3">
    <source>
        <dbReference type="Proteomes" id="UP001176021"/>
    </source>
</evidence>
<dbReference type="Pfam" id="PF14361">
    <property type="entry name" value="RsbRD_N"/>
    <property type="match status" value="1"/>
</dbReference>
<dbReference type="RefSeq" id="WP_302049307.1">
    <property type="nucleotide sequence ID" value="NZ_JAMJEV010000013.1"/>
</dbReference>
<gene>
    <name evidence="2" type="ORF">M8H41_15990</name>
</gene>
<dbReference type="EMBL" id="JAMJEV010000013">
    <property type="protein sequence ID" value="MDO0824345.1"/>
    <property type="molecule type" value="Genomic_DNA"/>
</dbReference>
<dbReference type="Proteomes" id="UP001176021">
    <property type="component" value="Unassembled WGS sequence"/>
</dbReference>
<protein>
    <submittedName>
        <fullName evidence="2">RsbRD N-terminal domain-containing protein</fullName>
    </submittedName>
</protein>
<name>A0ABT8QSR6_9FIRM</name>
<evidence type="ECO:0000259" key="1">
    <source>
        <dbReference type="Pfam" id="PF14361"/>
    </source>
</evidence>
<feature type="domain" description="RsbT co-antagonist protein RsbRD N-terminal" evidence="1">
    <location>
        <begin position="15"/>
        <end position="148"/>
    </location>
</feature>